<reference evidence="1" key="1">
    <citation type="journal article" date="2020" name="Nature">
        <title>Giant virus diversity and host interactions through global metagenomics.</title>
        <authorList>
            <person name="Schulz F."/>
            <person name="Roux S."/>
            <person name="Paez-Espino D."/>
            <person name="Jungbluth S."/>
            <person name="Walsh D.A."/>
            <person name="Denef V.J."/>
            <person name="McMahon K.D."/>
            <person name="Konstantinidis K.T."/>
            <person name="Eloe-Fadrosh E.A."/>
            <person name="Kyrpides N.C."/>
            <person name="Woyke T."/>
        </authorList>
    </citation>
    <scope>NUCLEOTIDE SEQUENCE</scope>
    <source>
        <strain evidence="1">GVMAG-M-3300014204-73</strain>
    </source>
</reference>
<dbReference type="AlphaFoldDB" id="A0A6C0BJF4"/>
<proteinExistence type="predicted"/>
<accession>A0A6C0BJF4</accession>
<protein>
    <submittedName>
        <fullName evidence="1">Uncharacterized protein</fullName>
    </submittedName>
</protein>
<dbReference type="EMBL" id="MN739179">
    <property type="protein sequence ID" value="QHS92485.1"/>
    <property type="molecule type" value="Genomic_DNA"/>
</dbReference>
<organism evidence="1">
    <name type="scientific">viral metagenome</name>
    <dbReference type="NCBI Taxonomy" id="1070528"/>
    <lineage>
        <taxon>unclassified sequences</taxon>
        <taxon>metagenomes</taxon>
        <taxon>organismal metagenomes</taxon>
    </lineage>
</organism>
<evidence type="ECO:0000313" key="1">
    <source>
        <dbReference type="EMBL" id="QHS92485.1"/>
    </source>
</evidence>
<name>A0A6C0BJF4_9ZZZZ</name>
<sequence>MAEINDVYGADYQKEATMARNNHAINVIANNVAHRQFGFKLTDTHDLWDQNHNLLREVIESFLQKVHQINPQMHPQYIEKTSSQINMLPELIIDTPVEYFWMIDGDYHRAYFFYITPYEVGAY</sequence>